<sequence length="535" mass="57900">MNTETTTVSTGTTQSARPRAKRILIGTVGGQGGGVLSDWLVHGLLNAGWRATSIGLLGLSQRAGTVTYYCEAIPGQGKTPIPSVFATPGDVDLLIGQELLELGRLVFGGFASPTCSIIGNSTRYLTTMEKMPAEGGIYDSSIIARAVAELAPGRHNVVDAQRLVLEAGLPALTSNALLLGAAIASPAFDLPREPFHEAIRESEVNVKASIAAFDIGYNRVKDGSLPRMMVEGQAPIDGAELARQRQGRLNDSQRKDYDRLLAQGAQTYGPRMHLILAESLYRLIDYQDTAYAADFLDRVARMAKQPGADASLVEAYAQHLSNWMTYEDGARVAQLKTRPERFARIKQDFGVKDGQRFVVTDYLVPDTEQILGGLPAPIANIIEKVGRLFKSDFDKLKFPIQIKTNGFVGYTTMRGISMLKGLRRSSRRHGHELALLARWDAAILANLKKSPQLGVLAADAGRIVKGYGRVRQDALADFWAFLDEGLPRIERLAQAGGSVDVLGSKALSLLAKEAASAPAMRAYLDAEEQRVKPAA</sequence>
<dbReference type="InterPro" id="IPR046667">
    <property type="entry name" value="DUF6537"/>
</dbReference>
<dbReference type="KEGG" id="rbu:PG1C_11210"/>
<evidence type="ECO:0000313" key="4">
    <source>
        <dbReference type="EMBL" id="AJP48846.1"/>
    </source>
</evidence>
<dbReference type="PANTHER" id="PTHR43854">
    <property type="entry name" value="INDOLEPYRUVATE OXIDOREDUCTASE SUBUNIT IORB"/>
    <property type="match status" value="1"/>
</dbReference>
<dbReference type="NCBIfam" id="NF006179">
    <property type="entry name" value="PRK08312.1"/>
    <property type="match status" value="1"/>
</dbReference>
<reference evidence="4 5" key="1">
    <citation type="journal article" date="2015" name="Genome Announc.">
        <title>Complete Genome Sequence of a Novel Bacterium within the Family Rhodocyclaceae That Degrades Polycyclic Aromatic Hydrocarbons.</title>
        <authorList>
            <person name="Singleton D.R."/>
            <person name="Dickey A.N."/>
            <person name="Scholl E.H."/>
            <person name="Wright F.A."/>
            <person name="Aitken M.D."/>
        </authorList>
    </citation>
    <scope>NUCLEOTIDE SEQUENCE [LARGE SCALE GENOMIC DNA]</scope>
    <source>
        <strain evidence="5">PG1-Ca6</strain>
    </source>
</reference>
<keyword evidence="1" id="KW-0560">Oxidoreductase</keyword>
<proteinExistence type="predicted"/>
<keyword evidence="5" id="KW-1185">Reference proteome</keyword>
<evidence type="ECO:0000256" key="1">
    <source>
        <dbReference type="ARBA" id="ARBA00023002"/>
    </source>
</evidence>
<dbReference type="RefSeq" id="WP_202634888.1">
    <property type="nucleotide sequence ID" value="NZ_CP010554.1"/>
</dbReference>
<dbReference type="InterPro" id="IPR002869">
    <property type="entry name" value="Pyrv_flavodox_OxRed_cen"/>
</dbReference>
<dbReference type="EMBL" id="CP010554">
    <property type="protein sequence ID" value="AJP48846.1"/>
    <property type="molecule type" value="Genomic_DNA"/>
</dbReference>
<protein>
    <submittedName>
        <fullName evidence="4">Uncharacterized protein</fullName>
    </submittedName>
</protein>
<feature type="domain" description="Pyruvate/ketoisovalerate oxidoreductase catalytic" evidence="2">
    <location>
        <begin position="29"/>
        <end position="217"/>
    </location>
</feature>
<dbReference type="Proteomes" id="UP000061603">
    <property type="component" value="Chromosome"/>
</dbReference>
<dbReference type="InterPro" id="IPR019752">
    <property type="entry name" value="Pyrv/ketoisovalerate_OxRed_cat"/>
</dbReference>
<gene>
    <name evidence="4" type="ORF">PG1C_11210</name>
</gene>
<dbReference type="STRING" id="1565605.PG1C_11210"/>
<dbReference type="SUPFAM" id="SSF53323">
    <property type="entry name" value="Pyruvate-ferredoxin oxidoreductase, PFOR, domain III"/>
    <property type="match status" value="1"/>
</dbReference>
<dbReference type="GO" id="GO:0016903">
    <property type="term" value="F:oxidoreductase activity, acting on the aldehyde or oxo group of donors"/>
    <property type="evidence" value="ECO:0007669"/>
    <property type="project" value="InterPro"/>
</dbReference>
<dbReference type="PANTHER" id="PTHR43854:SF1">
    <property type="entry name" value="INDOLEPYRUVATE OXIDOREDUCTASE SUBUNIT IORB"/>
    <property type="match status" value="1"/>
</dbReference>
<dbReference type="Pfam" id="PF20169">
    <property type="entry name" value="DUF6537"/>
    <property type="match status" value="1"/>
</dbReference>
<evidence type="ECO:0000259" key="2">
    <source>
        <dbReference type="Pfam" id="PF01558"/>
    </source>
</evidence>
<dbReference type="Gene3D" id="3.40.920.10">
    <property type="entry name" value="Pyruvate-ferredoxin oxidoreductase, PFOR, domain III"/>
    <property type="match status" value="1"/>
</dbReference>
<organism evidence="4 5">
    <name type="scientific">Rugosibacter aromaticivorans</name>
    <dbReference type="NCBI Taxonomy" id="1565605"/>
    <lineage>
        <taxon>Bacteria</taxon>
        <taxon>Pseudomonadati</taxon>
        <taxon>Pseudomonadota</taxon>
        <taxon>Betaproteobacteria</taxon>
        <taxon>Nitrosomonadales</taxon>
        <taxon>Sterolibacteriaceae</taxon>
        <taxon>Rugosibacter</taxon>
    </lineage>
</organism>
<accession>A0A0C5JN86</accession>
<dbReference type="Pfam" id="PF01558">
    <property type="entry name" value="POR"/>
    <property type="match status" value="1"/>
</dbReference>
<dbReference type="AlphaFoldDB" id="A0A0C5JN86"/>
<dbReference type="HOGENOM" id="CLU_037854_0_0_4"/>
<name>A0A0C5JN86_9PROT</name>
<dbReference type="InterPro" id="IPR052198">
    <property type="entry name" value="IorB_Oxidoreductase"/>
</dbReference>
<evidence type="ECO:0000259" key="3">
    <source>
        <dbReference type="Pfam" id="PF20169"/>
    </source>
</evidence>
<evidence type="ECO:0000313" key="5">
    <source>
        <dbReference type="Proteomes" id="UP000061603"/>
    </source>
</evidence>
<feature type="domain" description="DUF6537" evidence="3">
    <location>
        <begin position="275"/>
        <end position="480"/>
    </location>
</feature>
<dbReference type="PATRIC" id="fig|1565605.3.peg.2382"/>